<evidence type="ECO:0000256" key="6">
    <source>
        <dbReference type="ARBA" id="ARBA00022847"/>
    </source>
</evidence>
<dbReference type="Proteomes" id="UP001484535">
    <property type="component" value="Unassembled WGS sequence"/>
</dbReference>
<evidence type="ECO:0000256" key="9">
    <source>
        <dbReference type="SAM" id="Phobius"/>
    </source>
</evidence>
<evidence type="ECO:0000256" key="7">
    <source>
        <dbReference type="ARBA" id="ARBA00022989"/>
    </source>
</evidence>
<sequence>MGANPLLGVFFHWIGGLAAASFYVPYKRIRMWSWEIFWLVGGVMSWLIAPWLFAALNTEDLFGVLAATPGDTLFWCYFWGAMWGFGGLTFGLTLRYLGISLGMAVALGLTTVIGTLGPPIYEGTLGETASTTSGQLTLAGIVMTLLGIAVVARAGSAKERDVGSAQQIGVEEFNLKRGLLIAVFSGVMSGCMAWGLNAGEPIRELTLAAGTDELTQGLPVLCVVLMGGFTTNAIWCAVLIRKNRSFGQLIGRNAAPLAPGIDAPETDRMPIALNYLLACTGGAIWYFQFFFYTMGESQMGKYGFSSWTLHMASIILFSTLWGFALKEWKQASGKTRATVWLGIALLVGSTVVIGLGNMLDGSLASH</sequence>
<feature type="transmembrane region" description="Helical" evidence="9">
    <location>
        <begin position="337"/>
        <end position="359"/>
    </location>
</feature>
<evidence type="ECO:0000256" key="3">
    <source>
        <dbReference type="ARBA" id="ARBA00022519"/>
    </source>
</evidence>
<proteinExistence type="predicted"/>
<reference evidence="10 11" key="1">
    <citation type="submission" date="2024-05" db="EMBL/GenBank/DDBJ databases">
        <authorList>
            <person name="Park S."/>
        </authorList>
    </citation>
    <scope>NUCLEOTIDE SEQUENCE [LARGE SCALE GENOMIC DNA]</scope>
    <source>
        <strain evidence="10 11">DGU5</strain>
    </source>
</reference>
<keyword evidence="6" id="KW-0769">Symport</keyword>
<name>A0ABV0CWS1_9SPHN</name>
<keyword evidence="4" id="KW-0762">Sugar transport</keyword>
<dbReference type="EMBL" id="JBDLBR010000003">
    <property type="protein sequence ID" value="MEN7537318.1"/>
    <property type="molecule type" value="Genomic_DNA"/>
</dbReference>
<feature type="transmembrane region" description="Helical" evidence="9">
    <location>
        <begin position="101"/>
        <end position="121"/>
    </location>
</feature>
<keyword evidence="7 9" id="KW-1133">Transmembrane helix</keyword>
<keyword evidence="11" id="KW-1185">Reference proteome</keyword>
<dbReference type="Pfam" id="PF06379">
    <property type="entry name" value="RhaT"/>
    <property type="match status" value="1"/>
</dbReference>
<feature type="transmembrane region" description="Helical" evidence="9">
    <location>
        <begin position="74"/>
        <end position="94"/>
    </location>
</feature>
<evidence type="ECO:0000256" key="5">
    <source>
        <dbReference type="ARBA" id="ARBA00022692"/>
    </source>
</evidence>
<feature type="transmembrane region" description="Helical" evidence="9">
    <location>
        <begin position="216"/>
        <end position="240"/>
    </location>
</feature>
<evidence type="ECO:0000256" key="4">
    <source>
        <dbReference type="ARBA" id="ARBA00022597"/>
    </source>
</evidence>
<keyword evidence="8 9" id="KW-0472">Membrane</keyword>
<dbReference type="RefSeq" id="WP_346784784.1">
    <property type="nucleotide sequence ID" value="NZ_JBDLBR010000003.1"/>
</dbReference>
<dbReference type="InterPro" id="IPR004673">
    <property type="entry name" value="L-rhamnose-proton_sym_RhaT"/>
</dbReference>
<evidence type="ECO:0000313" key="10">
    <source>
        <dbReference type="EMBL" id="MEN7537318.1"/>
    </source>
</evidence>
<evidence type="ECO:0000256" key="8">
    <source>
        <dbReference type="ARBA" id="ARBA00023136"/>
    </source>
</evidence>
<evidence type="ECO:0000256" key="1">
    <source>
        <dbReference type="ARBA" id="ARBA00022448"/>
    </source>
</evidence>
<feature type="transmembrane region" description="Helical" evidence="9">
    <location>
        <begin position="133"/>
        <end position="156"/>
    </location>
</feature>
<gene>
    <name evidence="10" type="primary">rhaT</name>
    <name evidence="10" type="ORF">ABDJ38_09055</name>
</gene>
<feature type="transmembrane region" description="Helical" evidence="9">
    <location>
        <begin position="177"/>
        <end position="196"/>
    </location>
</feature>
<keyword evidence="2" id="KW-1003">Cell membrane</keyword>
<feature type="transmembrane region" description="Helical" evidence="9">
    <location>
        <begin position="36"/>
        <end position="54"/>
    </location>
</feature>
<keyword evidence="5 9" id="KW-0812">Transmembrane</keyword>
<comment type="caution">
    <text evidence="10">The sequence shown here is derived from an EMBL/GenBank/DDBJ whole genome shotgun (WGS) entry which is preliminary data.</text>
</comment>
<protein>
    <submittedName>
        <fullName evidence="10">L-rhamnose/proton symporter RhaT</fullName>
    </submittedName>
</protein>
<organism evidence="10 11">
    <name type="scientific">Aurantiacibacter flavus</name>
    <dbReference type="NCBI Taxonomy" id="3145232"/>
    <lineage>
        <taxon>Bacteria</taxon>
        <taxon>Pseudomonadati</taxon>
        <taxon>Pseudomonadota</taxon>
        <taxon>Alphaproteobacteria</taxon>
        <taxon>Sphingomonadales</taxon>
        <taxon>Erythrobacteraceae</taxon>
        <taxon>Aurantiacibacter</taxon>
    </lineage>
</organism>
<feature type="transmembrane region" description="Helical" evidence="9">
    <location>
        <begin position="272"/>
        <end position="292"/>
    </location>
</feature>
<feature type="transmembrane region" description="Helical" evidence="9">
    <location>
        <begin position="6"/>
        <end position="24"/>
    </location>
</feature>
<dbReference type="NCBIfam" id="NF010024">
    <property type="entry name" value="PRK13499.1-4"/>
    <property type="match status" value="1"/>
</dbReference>
<keyword evidence="3" id="KW-0997">Cell inner membrane</keyword>
<keyword evidence="1" id="KW-0813">Transport</keyword>
<evidence type="ECO:0000256" key="2">
    <source>
        <dbReference type="ARBA" id="ARBA00022475"/>
    </source>
</evidence>
<accession>A0ABV0CWS1</accession>
<feature type="transmembrane region" description="Helical" evidence="9">
    <location>
        <begin position="304"/>
        <end position="325"/>
    </location>
</feature>
<evidence type="ECO:0000313" key="11">
    <source>
        <dbReference type="Proteomes" id="UP001484535"/>
    </source>
</evidence>